<feature type="transmembrane region" description="Helical" evidence="6">
    <location>
        <begin position="223"/>
        <end position="242"/>
    </location>
</feature>
<gene>
    <name evidence="9" type="ORF">SEUCBS140593_009940</name>
</gene>
<keyword evidence="2 6" id="KW-0812">Transmembrane</keyword>
<feature type="compositionally biased region" description="Low complexity" evidence="5">
    <location>
        <begin position="1090"/>
        <end position="1099"/>
    </location>
</feature>
<proteinExistence type="predicted"/>
<dbReference type="Pfam" id="PF10337">
    <property type="entry name" value="ArAE_2_N"/>
    <property type="match status" value="1"/>
</dbReference>
<feature type="compositionally biased region" description="Basic and acidic residues" evidence="5">
    <location>
        <begin position="1066"/>
        <end position="1079"/>
    </location>
</feature>
<organism evidence="9 10">
    <name type="scientific">Sporothrix eucalyptigena</name>
    <dbReference type="NCBI Taxonomy" id="1812306"/>
    <lineage>
        <taxon>Eukaryota</taxon>
        <taxon>Fungi</taxon>
        <taxon>Dikarya</taxon>
        <taxon>Ascomycota</taxon>
        <taxon>Pezizomycotina</taxon>
        <taxon>Sordariomycetes</taxon>
        <taxon>Sordariomycetidae</taxon>
        <taxon>Ophiostomatales</taxon>
        <taxon>Ophiostomataceae</taxon>
        <taxon>Sporothrix</taxon>
    </lineage>
</organism>
<evidence type="ECO:0000256" key="6">
    <source>
        <dbReference type="SAM" id="Phobius"/>
    </source>
</evidence>
<feature type="domain" description="Putative ER transporter 6TM N-terminal" evidence="7">
    <location>
        <begin position="159"/>
        <end position="406"/>
    </location>
</feature>
<feature type="transmembrane region" description="Helical" evidence="6">
    <location>
        <begin position="721"/>
        <end position="738"/>
    </location>
</feature>
<evidence type="ECO:0000259" key="8">
    <source>
        <dbReference type="Pfam" id="PF13515"/>
    </source>
</evidence>
<dbReference type="InterPro" id="IPR049453">
    <property type="entry name" value="Memb_transporter_dom"/>
</dbReference>
<evidence type="ECO:0000256" key="3">
    <source>
        <dbReference type="ARBA" id="ARBA00022989"/>
    </source>
</evidence>
<dbReference type="Pfam" id="PF13515">
    <property type="entry name" value="FUSC_2"/>
    <property type="match status" value="1"/>
</dbReference>
<feature type="compositionally biased region" description="Polar residues" evidence="5">
    <location>
        <begin position="1031"/>
        <end position="1045"/>
    </location>
</feature>
<feature type="transmembrane region" description="Helical" evidence="6">
    <location>
        <begin position="189"/>
        <end position="211"/>
    </location>
</feature>
<feature type="transmembrane region" description="Helical" evidence="6">
    <location>
        <begin position="87"/>
        <end position="106"/>
    </location>
</feature>
<comment type="caution">
    <text evidence="9">The sequence shown here is derived from an EMBL/GenBank/DDBJ whole genome shotgun (WGS) entry which is preliminary data.</text>
</comment>
<feature type="transmembrane region" description="Helical" evidence="6">
    <location>
        <begin position="115"/>
        <end position="137"/>
    </location>
</feature>
<sequence>MASNNANAEATDPVEANSPSSGNLPDTNSNSQEDGGQADSAPKKPSRLGAIKAKLGINRDVLKTQLRGSLPPILSLVMCQSTVAADYFQPLSFLISISAILGFAIMPRGKFLKNLVLNIIFVCLSASMAMLTLYSAIKARQHTTPAGESPIDPLTGSVRYNSSQSAVCGVWLFANIWAVNFLRAKLPAFGVPVIMYSILFNVSSTFGTRFATVADAESFIKKILSAMLTGLAFATGANLLVFPSSSRIVVRKEFASSIGLLREAIRLQRKYFIGLQELDMFAVVTHQVSMEAEEEEKKNKKTKKPKDGSTAPGKEPTFTGEAAIAKDLKAAINQCREMSGKIQADITFAKRDYAWGKLDAKDLSELSKLLRNATIPVVGITSIMDIFQRVAERHGWKADTEQTPERIAQRAQEKKVWNEVMKRMNGPFGILSEAIDQGLEHAALLLEIVPRPKPGKKGAADADVEARGDSLNPGDVGFSEIIEKKVEQFTATKGAALQAWVKERALVRGEELLSSSEARERDQAQLYVLLYMERLMHASGQAMRDLVMLADRKVQDGTMSKKRLIFPTQRRLRKWMYSLVHQEDSSGDQSADALYTGVNFVYLGDGYNLKKDPEHLPPENTWQRFGNALRKTAAFLASKESAHRLRVACATMTVGILAFLETTQEFFIAQRLVWAMIMVTLGMVNTSGQSIFQFLCRVLGTTLAMILSFIVWYIVDEKTPGTIVFLWVSIFCCYYFMVKFPRFSPIVMVTMITQVLIIGYELQSRKIGIQAAAASGQPYFPIYLLAPYRLANVIAGCFIAFLWTIFPSPVTDRTLLRRDISGALYLLANYFSVITSTVKAQIEGTAGNPDVPNTPAHELQRVRRKIFGKMMLLLPSMATHADWQKFEPSIGGRFPRAAYDDIIKRTSRIMAYVTFMSYTMNHPPKEHIDALRVPWAREPQPVFTTTDIIADDAADQQTPDIEGSRDWLNALAKVLHEISPSHNNIVGTLMLLSNSLYNGLSLPPYLPLPQPYEMTRALLRLDRRYEIQHNTCNTAADKTSSNTQQPKEEDDDEDDEEADLSPLRIVESRTGRTVNEPRPRMWQRQRQHSKQPQQQYRAGQGLGLGPGLGKEHILDPKNVEQPGYAEFAVLEICSTLVCNDLEGLIKTISGLVGVVDFSYRVDWLGSSNGTGSDRTVGGKGKRD</sequence>
<evidence type="ECO:0000313" key="9">
    <source>
        <dbReference type="EMBL" id="CAK7237379.1"/>
    </source>
</evidence>
<feature type="domain" description="Integral membrane bound transporter" evidence="8">
    <location>
        <begin position="666"/>
        <end position="803"/>
    </location>
</feature>
<evidence type="ECO:0000256" key="4">
    <source>
        <dbReference type="ARBA" id="ARBA00023136"/>
    </source>
</evidence>
<evidence type="ECO:0000256" key="2">
    <source>
        <dbReference type="ARBA" id="ARBA00022692"/>
    </source>
</evidence>
<evidence type="ECO:0000259" key="7">
    <source>
        <dbReference type="Pfam" id="PF10337"/>
    </source>
</evidence>
<reference evidence="9 10" key="1">
    <citation type="submission" date="2024-01" db="EMBL/GenBank/DDBJ databases">
        <authorList>
            <person name="Allen C."/>
            <person name="Tagirdzhanova G."/>
        </authorList>
    </citation>
    <scope>NUCLEOTIDE SEQUENCE [LARGE SCALE GENOMIC DNA]</scope>
</reference>
<evidence type="ECO:0000256" key="1">
    <source>
        <dbReference type="ARBA" id="ARBA00004141"/>
    </source>
</evidence>
<feature type="transmembrane region" description="Helical" evidence="6">
    <location>
        <begin position="782"/>
        <end position="806"/>
    </location>
</feature>
<feature type="region of interest" description="Disordered" evidence="5">
    <location>
        <begin position="1031"/>
        <end position="1104"/>
    </location>
</feature>
<feature type="transmembrane region" description="Helical" evidence="6">
    <location>
        <begin position="694"/>
        <end position="715"/>
    </location>
</feature>
<evidence type="ECO:0000256" key="5">
    <source>
        <dbReference type="SAM" id="MobiDB-lite"/>
    </source>
</evidence>
<dbReference type="PANTHER" id="PTHR37994">
    <property type="entry name" value="ARAE_2_N DOMAIN-CONTAINING PROTEIN-RELATED"/>
    <property type="match status" value="1"/>
</dbReference>
<evidence type="ECO:0008006" key="11">
    <source>
        <dbReference type="Google" id="ProtNLM"/>
    </source>
</evidence>
<dbReference type="Proteomes" id="UP001642482">
    <property type="component" value="Unassembled WGS sequence"/>
</dbReference>
<protein>
    <recommendedName>
        <fullName evidence="11">ER transporter 6TM N-terminal domain-containing protein</fullName>
    </recommendedName>
</protein>
<keyword evidence="3 6" id="KW-1133">Transmembrane helix</keyword>
<evidence type="ECO:0000313" key="10">
    <source>
        <dbReference type="Proteomes" id="UP001642482"/>
    </source>
</evidence>
<accession>A0ABP0CZ00</accession>
<dbReference type="PANTHER" id="PTHR37994:SF4">
    <property type="entry name" value="ER TRANSPORTER 6TM N-TERMINAL DOMAIN-CONTAINING PROTEIN-RELATED"/>
    <property type="match status" value="1"/>
</dbReference>
<feature type="region of interest" description="Disordered" evidence="5">
    <location>
        <begin position="1"/>
        <end position="44"/>
    </location>
</feature>
<dbReference type="EMBL" id="CAWUHD010000180">
    <property type="protein sequence ID" value="CAK7237379.1"/>
    <property type="molecule type" value="Genomic_DNA"/>
</dbReference>
<name>A0ABP0CZ00_9PEZI</name>
<feature type="compositionally biased region" description="Polar residues" evidence="5">
    <location>
        <begin position="17"/>
        <end position="34"/>
    </location>
</feature>
<keyword evidence="10" id="KW-1185">Reference proteome</keyword>
<keyword evidence="4 6" id="KW-0472">Membrane</keyword>
<feature type="region of interest" description="Disordered" evidence="5">
    <location>
        <begin position="292"/>
        <end position="317"/>
    </location>
</feature>
<comment type="subcellular location">
    <subcellularLocation>
        <location evidence="1">Membrane</location>
        <topology evidence="1">Multi-pass membrane protein</topology>
    </subcellularLocation>
</comment>
<dbReference type="InterPro" id="IPR018823">
    <property type="entry name" value="ArAE_2_N"/>
</dbReference>
<feature type="compositionally biased region" description="Acidic residues" evidence="5">
    <location>
        <begin position="1048"/>
        <end position="1059"/>
    </location>
</feature>